<keyword evidence="1" id="KW-1133">Transmembrane helix</keyword>
<evidence type="ECO:0000313" key="3">
    <source>
        <dbReference type="Proteomes" id="UP000559626"/>
    </source>
</evidence>
<keyword evidence="1" id="KW-0472">Membrane</keyword>
<feature type="transmembrane region" description="Helical" evidence="1">
    <location>
        <begin position="92"/>
        <end position="111"/>
    </location>
</feature>
<feature type="transmembrane region" description="Helical" evidence="1">
    <location>
        <begin position="61"/>
        <end position="80"/>
    </location>
</feature>
<keyword evidence="3" id="KW-1185">Reference proteome</keyword>
<proteinExistence type="predicted"/>
<name>A0A7Y0FM38_9BACT</name>
<evidence type="ECO:0000256" key="1">
    <source>
        <dbReference type="SAM" id="Phobius"/>
    </source>
</evidence>
<organism evidence="2 3">
    <name type="scientific">Hymenobacter polaris</name>
    <dbReference type="NCBI Taxonomy" id="2682546"/>
    <lineage>
        <taxon>Bacteria</taxon>
        <taxon>Pseudomonadati</taxon>
        <taxon>Bacteroidota</taxon>
        <taxon>Cytophagia</taxon>
        <taxon>Cytophagales</taxon>
        <taxon>Hymenobacteraceae</taxon>
        <taxon>Hymenobacter</taxon>
    </lineage>
</organism>
<evidence type="ECO:0000313" key="2">
    <source>
        <dbReference type="EMBL" id="NML65458.1"/>
    </source>
</evidence>
<dbReference type="RefSeq" id="WP_169530757.1">
    <property type="nucleotide sequence ID" value="NZ_JABBGH010000001.1"/>
</dbReference>
<accession>A0A7Y0FM38</accession>
<protein>
    <submittedName>
        <fullName evidence="2">Uncharacterized protein</fullName>
    </submittedName>
</protein>
<gene>
    <name evidence="2" type="ORF">HHL22_09605</name>
</gene>
<dbReference type="Proteomes" id="UP000559626">
    <property type="component" value="Unassembled WGS sequence"/>
</dbReference>
<dbReference type="EMBL" id="JABBGH010000001">
    <property type="protein sequence ID" value="NML65458.1"/>
    <property type="molecule type" value="Genomic_DNA"/>
</dbReference>
<reference evidence="2 3" key="1">
    <citation type="submission" date="2020-04" db="EMBL/GenBank/DDBJ databases">
        <title>Hymenobacter polaris sp. nov., isolated from Arctic soil.</title>
        <authorList>
            <person name="Dahal R.H."/>
        </authorList>
    </citation>
    <scope>NUCLEOTIDE SEQUENCE [LARGE SCALE GENOMIC DNA]</scope>
    <source>
        <strain evidence="2 3">RP-2-7</strain>
    </source>
</reference>
<comment type="caution">
    <text evidence="2">The sequence shown here is derived from an EMBL/GenBank/DDBJ whole genome shotgun (WGS) entry which is preliminary data.</text>
</comment>
<dbReference type="AlphaFoldDB" id="A0A7Y0FM38"/>
<keyword evidence="1" id="KW-0812">Transmembrane</keyword>
<sequence>MKFQQRQLTRTTLLALREHGLYVSQHDGRGQADLAVEIPYEELLPLRLEYRKAVPARGLRWLAVGVLWLAGNVARVQYDVGYQGGRPLPENFWMLALVLGAALGAGLLYAWHNWWHQAIVHTAHLHVVLANHPRDRRLLQRFVQQAQSHTKSYLRREYAPINPLGIIEPQLRRLAWLHELDVLSTAEAQALATRLTGRLPGRGLRSMGQKLEAPYVN</sequence>